<dbReference type="PANTHER" id="PTHR43861:SF1">
    <property type="entry name" value="TRANS-ACONITATE 2-METHYLTRANSFERASE"/>
    <property type="match status" value="1"/>
</dbReference>
<feature type="non-terminal residue" evidence="5">
    <location>
        <position position="220"/>
    </location>
</feature>
<organism evidence="5">
    <name type="scientific">marine sediment metagenome</name>
    <dbReference type="NCBI Taxonomy" id="412755"/>
    <lineage>
        <taxon>unclassified sequences</taxon>
        <taxon>metagenomes</taxon>
        <taxon>ecological metagenomes</taxon>
    </lineage>
</organism>
<dbReference type="EMBL" id="BART01029867">
    <property type="protein sequence ID" value="GAH11656.1"/>
    <property type="molecule type" value="Genomic_DNA"/>
</dbReference>
<dbReference type="GO" id="GO:0032259">
    <property type="term" value="P:methylation"/>
    <property type="evidence" value="ECO:0007669"/>
    <property type="project" value="UniProtKB-KW"/>
</dbReference>
<evidence type="ECO:0000256" key="1">
    <source>
        <dbReference type="ARBA" id="ARBA00022603"/>
    </source>
</evidence>
<comment type="caution">
    <text evidence="5">The sequence shown here is derived from an EMBL/GenBank/DDBJ whole genome shotgun (WGS) entry which is preliminary data.</text>
</comment>
<evidence type="ECO:0000313" key="5">
    <source>
        <dbReference type="EMBL" id="GAH11656.1"/>
    </source>
</evidence>
<feature type="transmembrane region" description="Helical" evidence="3">
    <location>
        <begin position="31"/>
        <end position="53"/>
    </location>
</feature>
<dbReference type="InterPro" id="IPR029063">
    <property type="entry name" value="SAM-dependent_MTases_sf"/>
</dbReference>
<keyword evidence="3" id="KW-1133">Transmembrane helix</keyword>
<dbReference type="GO" id="GO:0008168">
    <property type="term" value="F:methyltransferase activity"/>
    <property type="evidence" value="ECO:0007669"/>
    <property type="project" value="UniProtKB-KW"/>
</dbReference>
<keyword evidence="3" id="KW-0472">Membrane</keyword>
<protein>
    <recommendedName>
        <fullName evidence="4">Methyltransferase domain-containing protein</fullName>
    </recommendedName>
</protein>
<reference evidence="5" key="1">
    <citation type="journal article" date="2014" name="Front. Microbiol.">
        <title>High frequency of phylogenetically diverse reductive dehalogenase-homologous genes in deep subseafloor sedimentary metagenomes.</title>
        <authorList>
            <person name="Kawai M."/>
            <person name="Futagami T."/>
            <person name="Toyoda A."/>
            <person name="Takaki Y."/>
            <person name="Nishi S."/>
            <person name="Hori S."/>
            <person name="Arai W."/>
            <person name="Tsubouchi T."/>
            <person name="Morono Y."/>
            <person name="Uchiyama I."/>
            <person name="Ito T."/>
            <person name="Fujiyama A."/>
            <person name="Inagaki F."/>
            <person name="Takami H."/>
        </authorList>
    </citation>
    <scope>NUCLEOTIDE SEQUENCE</scope>
    <source>
        <strain evidence="5">Expedition CK06-06</strain>
    </source>
</reference>
<evidence type="ECO:0000256" key="2">
    <source>
        <dbReference type="ARBA" id="ARBA00022679"/>
    </source>
</evidence>
<feature type="domain" description="Methyltransferase" evidence="4">
    <location>
        <begin position="97"/>
        <end position="187"/>
    </location>
</feature>
<gene>
    <name evidence="5" type="ORF">S01H4_52304</name>
</gene>
<accession>X1CT67</accession>
<feature type="transmembrane region" description="Helical" evidence="3">
    <location>
        <begin position="60"/>
        <end position="77"/>
    </location>
</feature>
<dbReference type="CDD" id="cd02440">
    <property type="entry name" value="AdoMet_MTases"/>
    <property type="match status" value="1"/>
</dbReference>
<dbReference type="AlphaFoldDB" id="X1CT67"/>
<dbReference type="PANTHER" id="PTHR43861">
    <property type="entry name" value="TRANS-ACONITATE 2-METHYLTRANSFERASE-RELATED"/>
    <property type="match status" value="1"/>
</dbReference>
<keyword evidence="2" id="KW-0808">Transferase</keyword>
<keyword evidence="1" id="KW-0489">Methyltransferase</keyword>
<proteinExistence type="predicted"/>
<dbReference type="Gene3D" id="3.40.50.150">
    <property type="entry name" value="Vaccinia Virus protein VP39"/>
    <property type="match status" value="1"/>
</dbReference>
<dbReference type="SUPFAM" id="SSF53335">
    <property type="entry name" value="S-adenosyl-L-methionine-dependent methyltransferases"/>
    <property type="match status" value="1"/>
</dbReference>
<keyword evidence="3" id="KW-0812">Transmembrane</keyword>
<evidence type="ECO:0000256" key="3">
    <source>
        <dbReference type="SAM" id="Phobius"/>
    </source>
</evidence>
<sequence length="220" mass="25245">MWLYLSLFPPLIWACVNIVDKVVVGKYIDRAIVYLILTGFASILPILLLPLLCTFERLSILLLLLSITTVFFTPRTLQAEVYYLEEFLSFVNKGGKILDVGCGPGIETKFIMDRGFKYEGIDLSQNMLEIAKKKNPTATFQIMDMRELKYPNNNFSGIMALESLIHFPKYEVYTIITDFHRMLKSRGVLLLALQKGRGQKLIPFPFSREEKFLLTPFTKG</sequence>
<dbReference type="Pfam" id="PF13649">
    <property type="entry name" value="Methyltransf_25"/>
    <property type="match status" value="1"/>
</dbReference>
<name>X1CT67_9ZZZZ</name>
<evidence type="ECO:0000259" key="4">
    <source>
        <dbReference type="Pfam" id="PF13649"/>
    </source>
</evidence>
<dbReference type="InterPro" id="IPR041698">
    <property type="entry name" value="Methyltransf_25"/>
</dbReference>